<proteinExistence type="predicted"/>
<dbReference type="EMBL" id="JYDL01000128">
    <property type="protein sequence ID" value="KRX15562.1"/>
    <property type="molecule type" value="Genomic_DNA"/>
</dbReference>
<comment type="caution">
    <text evidence="1">The sequence shown here is derived from an EMBL/GenBank/DDBJ whole genome shotgun (WGS) entry which is preliminary data.</text>
</comment>
<gene>
    <name evidence="1" type="ORF">T07_14158</name>
</gene>
<dbReference type="OrthoDB" id="5925604at2759"/>
<sequence length="63" mass="7136">LTSPLKLHHCTIFLQYLGKYAFVRRATSNQNLLNKCPLNFACAYLKTQESSPPGTPLKRLQNS</sequence>
<evidence type="ECO:0000313" key="2">
    <source>
        <dbReference type="Proteomes" id="UP000054630"/>
    </source>
</evidence>
<feature type="non-terminal residue" evidence="1">
    <location>
        <position position="63"/>
    </location>
</feature>
<keyword evidence="2" id="KW-1185">Reference proteome</keyword>
<organism evidence="1 2">
    <name type="scientific">Trichinella nelsoni</name>
    <dbReference type="NCBI Taxonomy" id="6336"/>
    <lineage>
        <taxon>Eukaryota</taxon>
        <taxon>Metazoa</taxon>
        <taxon>Ecdysozoa</taxon>
        <taxon>Nematoda</taxon>
        <taxon>Enoplea</taxon>
        <taxon>Dorylaimia</taxon>
        <taxon>Trichinellida</taxon>
        <taxon>Trichinellidae</taxon>
        <taxon>Trichinella</taxon>
    </lineage>
</organism>
<name>A0A0V0RML0_9BILA</name>
<dbReference type="AlphaFoldDB" id="A0A0V0RML0"/>
<evidence type="ECO:0000313" key="1">
    <source>
        <dbReference type="EMBL" id="KRX15562.1"/>
    </source>
</evidence>
<dbReference type="Proteomes" id="UP000054630">
    <property type="component" value="Unassembled WGS sequence"/>
</dbReference>
<reference evidence="1 2" key="1">
    <citation type="submission" date="2015-01" db="EMBL/GenBank/DDBJ databases">
        <title>Evolution of Trichinella species and genotypes.</title>
        <authorList>
            <person name="Korhonen P.K."/>
            <person name="Edoardo P."/>
            <person name="Giuseppe L.R."/>
            <person name="Gasser R.B."/>
        </authorList>
    </citation>
    <scope>NUCLEOTIDE SEQUENCE [LARGE SCALE GENOMIC DNA]</scope>
    <source>
        <strain evidence="1">ISS37</strain>
    </source>
</reference>
<protein>
    <submittedName>
        <fullName evidence="1">Uncharacterized protein</fullName>
    </submittedName>
</protein>
<accession>A0A0V0RML0</accession>
<feature type="non-terminal residue" evidence="1">
    <location>
        <position position="1"/>
    </location>
</feature>